<accession>A0A0A8YHD7</accession>
<reference evidence="1" key="2">
    <citation type="journal article" date="2015" name="Data Brief">
        <title>Shoot transcriptome of the giant reed, Arundo donax.</title>
        <authorList>
            <person name="Barrero R.A."/>
            <person name="Guerrero F.D."/>
            <person name="Moolhuijzen P."/>
            <person name="Goolsby J.A."/>
            <person name="Tidwell J."/>
            <person name="Bellgard S.E."/>
            <person name="Bellgard M.I."/>
        </authorList>
    </citation>
    <scope>NUCLEOTIDE SEQUENCE</scope>
    <source>
        <tissue evidence="1">Shoot tissue taken approximately 20 cm above the soil surface</tissue>
    </source>
</reference>
<sequence length="93" mass="10321">MAQLHLSRKRTISQLDEAALSSVVSNSSFPSETILARPNSIIKQSMGFGMSAPFESDAGNLEMLLEAYFMQLDGIRNRIVLVCSFHSLKHVLH</sequence>
<dbReference type="AlphaFoldDB" id="A0A0A8YHD7"/>
<name>A0A0A8YHD7_ARUDO</name>
<protein>
    <submittedName>
        <fullName evidence="1">Uncharacterized protein</fullName>
    </submittedName>
</protein>
<dbReference type="Gene3D" id="1.20.58.340">
    <property type="entry name" value="Magnesium transport protein CorA, transmembrane region"/>
    <property type="match status" value="1"/>
</dbReference>
<organism evidence="1">
    <name type="scientific">Arundo donax</name>
    <name type="common">Giant reed</name>
    <name type="synonym">Donax arundinaceus</name>
    <dbReference type="NCBI Taxonomy" id="35708"/>
    <lineage>
        <taxon>Eukaryota</taxon>
        <taxon>Viridiplantae</taxon>
        <taxon>Streptophyta</taxon>
        <taxon>Embryophyta</taxon>
        <taxon>Tracheophyta</taxon>
        <taxon>Spermatophyta</taxon>
        <taxon>Magnoliopsida</taxon>
        <taxon>Liliopsida</taxon>
        <taxon>Poales</taxon>
        <taxon>Poaceae</taxon>
        <taxon>PACMAD clade</taxon>
        <taxon>Arundinoideae</taxon>
        <taxon>Arundineae</taxon>
        <taxon>Arundo</taxon>
    </lineage>
</organism>
<evidence type="ECO:0000313" key="1">
    <source>
        <dbReference type="EMBL" id="JAD24850.1"/>
    </source>
</evidence>
<proteinExistence type="predicted"/>
<reference evidence="1" key="1">
    <citation type="submission" date="2014-09" db="EMBL/GenBank/DDBJ databases">
        <authorList>
            <person name="Magalhaes I.L.F."/>
            <person name="Oliveira U."/>
            <person name="Santos F.R."/>
            <person name="Vidigal T.H.D.A."/>
            <person name="Brescovit A.D."/>
            <person name="Santos A.J."/>
        </authorList>
    </citation>
    <scope>NUCLEOTIDE SEQUENCE</scope>
    <source>
        <tissue evidence="1">Shoot tissue taken approximately 20 cm above the soil surface</tissue>
    </source>
</reference>
<dbReference type="EMBL" id="GBRH01273045">
    <property type="protein sequence ID" value="JAD24850.1"/>
    <property type="molecule type" value="Transcribed_RNA"/>
</dbReference>